<gene>
    <name evidence="1" type="ORF">TBRA_LOCUS12877</name>
</gene>
<dbReference type="EMBL" id="CADCXV010001098">
    <property type="protein sequence ID" value="CAB0041201.1"/>
    <property type="molecule type" value="Genomic_DNA"/>
</dbReference>
<dbReference type="Proteomes" id="UP000479190">
    <property type="component" value="Unassembled WGS sequence"/>
</dbReference>
<sequence>MMIRMEIEVSLERAFEVQGKGRAKLTLDALLGPCALKSRSFCANRELRTRCVVDLRDSTYTHEDSIRAVTVIDMYSQLKIVAWISSWISYVESMLIGDELCVEIAWKQRGKYIDSTRTVYKFTRKDHTFHVDFCQFIHVDFFRRSTRIFRSSKK</sequence>
<keyword evidence="2" id="KW-1185">Reference proteome</keyword>
<evidence type="ECO:0000313" key="2">
    <source>
        <dbReference type="Proteomes" id="UP000479190"/>
    </source>
</evidence>
<organism evidence="1 2">
    <name type="scientific">Trichogramma brassicae</name>
    <dbReference type="NCBI Taxonomy" id="86971"/>
    <lineage>
        <taxon>Eukaryota</taxon>
        <taxon>Metazoa</taxon>
        <taxon>Ecdysozoa</taxon>
        <taxon>Arthropoda</taxon>
        <taxon>Hexapoda</taxon>
        <taxon>Insecta</taxon>
        <taxon>Pterygota</taxon>
        <taxon>Neoptera</taxon>
        <taxon>Endopterygota</taxon>
        <taxon>Hymenoptera</taxon>
        <taxon>Apocrita</taxon>
        <taxon>Proctotrupomorpha</taxon>
        <taxon>Chalcidoidea</taxon>
        <taxon>Trichogrammatidae</taxon>
        <taxon>Trichogramma</taxon>
    </lineage>
</organism>
<proteinExistence type="predicted"/>
<dbReference type="AlphaFoldDB" id="A0A6H5IYZ2"/>
<accession>A0A6H5IYZ2</accession>
<protein>
    <submittedName>
        <fullName evidence="1">Uncharacterized protein</fullName>
    </submittedName>
</protein>
<evidence type="ECO:0000313" key="1">
    <source>
        <dbReference type="EMBL" id="CAB0041201.1"/>
    </source>
</evidence>
<reference evidence="1 2" key="1">
    <citation type="submission" date="2020-02" db="EMBL/GenBank/DDBJ databases">
        <authorList>
            <person name="Ferguson B K."/>
        </authorList>
    </citation>
    <scope>NUCLEOTIDE SEQUENCE [LARGE SCALE GENOMIC DNA]</scope>
</reference>
<name>A0A6H5IYZ2_9HYME</name>